<proteinExistence type="predicted"/>
<evidence type="ECO:0000256" key="1">
    <source>
        <dbReference type="ARBA" id="ARBA00023015"/>
    </source>
</evidence>
<comment type="caution">
    <text evidence="6">The sequence shown here is derived from an EMBL/GenBank/DDBJ whole genome shotgun (WGS) entry which is preliminary data.</text>
</comment>
<dbReference type="SUPFAM" id="SSF46689">
    <property type="entry name" value="Homeodomain-like"/>
    <property type="match status" value="1"/>
</dbReference>
<dbReference type="GO" id="GO:0003700">
    <property type="term" value="F:DNA-binding transcription factor activity"/>
    <property type="evidence" value="ECO:0007669"/>
    <property type="project" value="InterPro"/>
</dbReference>
<dbReference type="Pfam" id="PF12833">
    <property type="entry name" value="HTH_18"/>
    <property type="match status" value="1"/>
</dbReference>
<keyword evidence="4" id="KW-0472">Membrane</keyword>
<feature type="transmembrane region" description="Helical" evidence="4">
    <location>
        <begin position="97"/>
        <end position="120"/>
    </location>
</feature>
<dbReference type="InterPro" id="IPR018060">
    <property type="entry name" value="HTH_AraC"/>
</dbReference>
<evidence type="ECO:0000313" key="6">
    <source>
        <dbReference type="EMBL" id="HAF2362435.1"/>
    </source>
</evidence>
<dbReference type="PROSITE" id="PS01124">
    <property type="entry name" value="HTH_ARAC_FAMILY_2"/>
    <property type="match status" value="1"/>
</dbReference>
<gene>
    <name evidence="6" type="ORF">G9F21_004666</name>
</gene>
<keyword evidence="4" id="KW-0812">Transmembrane</keyword>
<keyword evidence="4" id="KW-1133">Transmembrane helix</keyword>
<reference evidence="6" key="2">
    <citation type="submission" date="2020-02" db="EMBL/GenBank/DDBJ databases">
        <authorList>
            <consortium name="NCBI Pathogen Detection Project"/>
        </authorList>
    </citation>
    <scope>NUCLEOTIDE SEQUENCE</scope>
    <source>
        <strain evidence="6">MA.CK_99/00004569</strain>
    </source>
</reference>
<dbReference type="GO" id="GO:0005829">
    <property type="term" value="C:cytosol"/>
    <property type="evidence" value="ECO:0007669"/>
    <property type="project" value="TreeGrafter"/>
</dbReference>
<dbReference type="AlphaFoldDB" id="A0A743YHH5"/>
<evidence type="ECO:0000259" key="5">
    <source>
        <dbReference type="PROSITE" id="PS01124"/>
    </source>
</evidence>
<protein>
    <submittedName>
        <fullName evidence="6">AraC family transcriptional regulator</fullName>
    </submittedName>
</protein>
<dbReference type="Gene3D" id="1.10.10.60">
    <property type="entry name" value="Homeodomain-like"/>
    <property type="match status" value="1"/>
</dbReference>
<sequence>MDYKSQIEAQANHLIIFRPGVQFKIKLSSKYFICLNVSQDFLIDYLELNGGKFITQGCKNQCNDYSAVSVSCNNSSTIWNMMEVIKNTELNYQQKKYIIFFILSIFPLDVDFIFFLTFFINGVGFKIRMIAKNEISKKWSLVKMAQLLYMSPGTLKKRLSNENTSYTKILLDCRMQKAAELLTIHNKNVFQTADYCGYKSVSFFITTFKKYYGTSPMLFVKRYIAENIN</sequence>
<dbReference type="InterPro" id="IPR009057">
    <property type="entry name" value="Homeodomain-like_sf"/>
</dbReference>
<keyword evidence="2" id="KW-0238">DNA-binding</keyword>
<dbReference type="PANTHER" id="PTHR47894">
    <property type="entry name" value="HTH-TYPE TRANSCRIPTIONAL REGULATOR GADX"/>
    <property type="match status" value="1"/>
</dbReference>
<organism evidence="6">
    <name type="scientific">Salmonella enterica</name>
    <name type="common">Salmonella choleraesuis</name>
    <dbReference type="NCBI Taxonomy" id="28901"/>
    <lineage>
        <taxon>Bacteria</taxon>
        <taxon>Pseudomonadati</taxon>
        <taxon>Pseudomonadota</taxon>
        <taxon>Gammaproteobacteria</taxon>
        <taxon>Enterobacterales</taxon>
        <taxon>Enterobacteriaceae</taxon>
        <taxon>Salmonella</taxon>
    </lineage>
</organism>
<reference evidence="6" key="1">
    <citation type="journal article" date="2018" name="Genome Biol.">
        <title>SKESA: strategic k-mer extension for scrupulous assemblies.</title>
        <authorList>
            <person name="Souvorov A."/>
            <person name="Agarwala R."/>
            <person name="Lipman D.J."/>
        </authorList>
    </citation>
    <scope>NUCLEOTIDE SEQUENCE</scope>
    <source>
        <strain evidence="6">MA.CK_99/00004569</strain>
    </source>
</reference>
<dbReference type="EMBL" id="DAAUQI010000048">
    <property type="protein sequence ID" value="HAF2362435.1"/>
    <property type="molecule type" value="Genomic_DNA"/>
</dbReference>
<name>A0A743YHH5_SALER</name>
<dbReference type="InterPro" id="IPR018062">
    <property type="entry name" value="HTH_AraC-typ_CS"/>
</dbReference>
<accession>A0A743YHH5</accession>
<evidence type="ECO:0000256" key="2">
    <source>
        <dbReference type="ARBA" id="ARBA00023125"/>
    </source>
</evidence>
<evidence type="ECO:0000256" key="4">
    <source>
        <dbReference type="SAM" id="Phobius"/>
    </source>
</evidence>
<keyword evidence="3" id="KW-0804">Transcription</keyword>
<dbReference type="GO" id="GO:0000976">
    <property type="term" value="F:transcription cis-regulatory region binding"/>
    <property type="evidence" value="ECO:0007669"/>
    <property type="project" value="TreeGrafter"/>
</dbReference>
<dbReference type="SMART" id="SM00342">
    <property type="entry name" value="HTH_ARAC"/>
    <property type="match status" value="1"/>
</dbReference>
<keyword evidence="1" id="KW-0805">Transcription regulation</keyword>
<dbReference type="PROSITE" id="PS00041">
    <property type="entry name" value="HTH_ARAC_FAMILY_1"/>
    <property type="match status" value="1"/>
</dbReference>
<dbReference type="PANTHER" id="PTHR47894:SF4">
    <property type="entry name" value="HTH-TYPE TRANSCRIPTIONAL REGULATOR GADX"/>
    <property type="match status" value="1"/>
</dbReference>
<evidence type="ECO:0000256" key="3">
    <source>
        <dbReference type="ARBA" id="ARBA00023163"/>
    </source>
</evidence>
<feature type="domain" description="HTH araC/xylS-type" evidence="5">
    <location>
        <begin position="125"/>
        <end position="222"/>
    </location>
</feature>